<proteinExistence type="predicted"/>
<reference evidence="2 3" key="1">
    <citation type="journal article" date="2014" name="Nat. Commun.">
        <title>Molecular traces of alternative social organization in a termite genome.</title>
        <authorList>
            <person name="Terrapon N."/>
            <person name="Li C."/>
            <person name="Robertson H.M."/>
            <person name="Ji L."/>
            <person name="Meng X."/>
            <person name="Booth W."/>
            <person name="Chen Z."/>
            <person name="Childers C.P."/>
            <person name="Glastad K.M."/>
            <person name="Gokhale K."/>
            <person name="Gowin J."/>
            <person name="Gronenberg W."/>
            <person name="Hermansen R.A."/>
            <person name="Hu H."/>
            <person name="Hunt B.G."/>
            <person name="Huylmans A.K."/>
            <person name="Khalil S.M."/>
            <person name="Mitchell R.D."/>
            <person name="Munoz-Torres M.C."/>
            <person name="Mustard J.A."/>
            <person name="Pan H."/>
            <person name="Reese J.T."/>
            <person name="Scharf M.E."/>
            <person name="Sun F."/>
            <person name="Vogel H."/>
            <person name="Xiao J."/>
            <person name="Yang W."/>
            <person name="Yang Z."/>
            <person name="Yang Z."/>
            <person name="Zhou J."/>
            <person name="Zhu J."/>
            <person name="Brent C.S."/>
            <person name="Elsik C.G."/>
            <person name="Goodisman M.A."/>
            <person name="Liberles D.A."/>
            <person name="Roe R.M."/>
            <person name="Vargo E.L."/>
            <person name="Vilcinskas A."/>
            <person name="Wang J."/>
            <person name="Bornberg-Bauer E."/>
            <person name="Korb J."/>
            <person name="Zhang G."/>
            <person name="Liebig J."/>
        </authorList>
    </citation>
    <scope>NUCLEOTIDE SEQUENCE [LARGE SCALE GENOMIC DNA]</scope>
    <source>
        <tissue evidence="2">Whole organism</tissue>
    </source>
</reference>
<name>A0A067QGC1_ZOONE</name>
<gene>
    <name evidence="2" type="ORF">L798_03588</name>
</gene>
<organism evidence="2 3">
    <name type="scientific">Zootermopsis nevadensis</name>
    <name type="common">Dampwood termite</name>
    <dbReference type="NCBI Taxonomy" id="136037"/>
    <lineage>
        <taxon>Eukaryota</taxon>
        <taxon>Metazoa</taxon>
        <taxon>Ecdysozoa</taxon>
        <taxon>Arthropoda</taxon>
        <taxon>Hexapoda</taxon>
        <taxon>Insecta</taxon>
        <taxon>Pterygota</taxon>
        <taxon>Neoptera</taxon>
        <taxon>Polyneoptera</taxon>
        <taxon>Dictyoptera</taxon>
        <taxon>Blattodea</taxon>
        <taxon>Blattoidea</taxon>
        <taxon>Termitoidae</taxon>
        <taxon>Termopsidae</taxon>
        <taxon>Zootermopsis</taxon>
    </lineage>
</organism>
<feature type="region of interest" description="Disordered" evidence="1">
    <location>
        <begin position="74"/>
        <end position="100"/>
    </location>
</feature>
<sequence length="100" mass="11465">METLDNLHLTRVPAGSRRIGGMPPHVRAFLIHHPHMLQNQGLLKLAWERLLHTRQYRTWAMKWSMAEYEQTAFGIDSASSGKRKSTANGRTMGDKVQRPT</sequence>
<accession>A0A067QGC1</accession>
<dbReference type="Proteomes" id="UP000027135">
    <property type="component" value="Unassembled WGS sequence"/>
</dbReference>
<dbReference type="AlphaFoldDB" id="A0A067QGC1"/>
<evidence type="ECO:0000313" key="2">
    <source>
        <dbReference type="EMBL" id="KDR06754.1"/>
    </source>
</evidence>
<keyword evidence="3" id="KW-1185">Reference proteome</keyword>
<dbReference type="InParanoid" id="A0A067QGC1"/>
<dbReference type="EMBL" id="KK853555">
    <property type="protein sequence ID" value="KDR06754.1"/>
    <property type="molecule type" value="Genomic_DNA"/>
</dbReference>
<protein>
    <submittedName>
        <fullName evidence="2">Uncharacterized protein</fullName>
    </submittedName>
</protein>
<evidence type="ECO:0000313" key="3">
    <source>
        <dbReference type="Proteomes" id="UP000027135"/>
    </source>
</evidence>
<evidence type="ECO:0000256" key="1">
    <source>
        <dbReference type="SAM" id="MobiDB-lite"/>
    </source>
</evidence>